<dbReference type="GO" id="GO:0016020">
    <property type="term" value="C:membrane"/>
    <property type="evidence" value="ECO:0007669"/>
    <property type="project" value="UniProtKB-SubCell"/>
</dbReference>
<dbReference type="GO" id="GO:0008137">
    <property type="term" value="F:NADH dehydrogenase (ubiquinone) activity"/>
    <property type="evidence" value="ECO:0007669"/>
    <property type="project" value="InterPro"/>
</dbReference>
<organism evidence="7">
    <name type="scientific">Euglena gracilis var. bacillaris</name>
    <dbReference type="NCBI Taxonomy" id="158060"/>
    <lineage>
        <taxon>Eukaryota</taxon>
        <taxon>Discoba</taxon>
        <taxon>Euglenozoa</taxon>
        <taxon>Euglenida</taxon>
        <taxon>Spirocuta</taxon>
        <taxon>Euglenophyceae</taxon>
        <taxon>Euglenales</taxon>
        <taxon>Euglenaceae</taxon>
        <taxon>Euglena</taxon>
    </lineage>
</organism>
<evidence type="ECO:0000256" key="3">
    <source>
        <dbReference type="ARBA" id="ARBA00022989"/>
    </source>
</evidence>
<dbReference type="GO" id="GO:0003954">
    <property type="term" value="F:NADH dehydrogenase activity"/>
    <property type="evidence" value="ECO:0007669"/>
    <property type="project" value="TreeGrafter"/>
</dbReference>
<dbReference type="PROSITE" id="PS50855">
    <property type="entry name" value="COX1"/>
    <property type="match status" value="1"/>
</dbReference>
<feature type="transmembrane region" description="Helical" evidence="5">
    <location>
        <begin position="114"/>
        <end position="140"/>
    </location>
</feature>
<keyword evidence="7" id="KW-0496">Mitochondrion</keyword>
<feature type="domain" description="Cytochrome oxidase subunit I profile" evidence="6">
    <location>
        <begin position="54"/>
        <end position="388"/>
    </location>
</feature>
<keyword evidence="2 5" id="KW-0812">Transmembrane</keyword>
<dbReference type="EMBL" id="KT732267">
    <property type="protein sequence ID" value="ALQ28779.1"/>
    <property type="molecule type" value="Genomic_DNA"/>
</dbReference>
<keyword evidence="3 5" id="KW-1133">Transmembrane helix</keyword>
<dbReference type="InterPro" id="IPR001750">
    <property type="entry name" value="ND/Mrp_TM"/>
</dbReference>
<feature type="transmembrane region" description="Helical" evidence="5">
    <location>
        <begin position="201"/>
        <end position="219"/>
    </location>
</feature>
<comment type="subcellular location">
    <subcellularLocation>
        <location evidence="1">Membrane</location>
        <topology evidence="1">Multi-pass membrane protein</topology>
    </subcellularLocation>
</comment>
<evidence type="ECO:0000313" key="7">
    <source>
        <dbReference type="EMBL" id="ALQ28779.1"/>
    </source>
</evidence>
<feature type="transmembrane region" description="Helical" evidence="5">
    <location>
        <begin position="426"/>
        <end position="451"/>
    </location>
</feature>
<dbReference type="PANTHER" id="PTHR42829">
    <property type="entry name" value="NADH-UBIQUINONE OXIDOREDUCTASE CHAIN 5"/>
    <property type="match status" value="1"/>
</dbReference>
<dbReference type="PANTHER" id="PTHR42829:SF2">
    <property type="entry name" value="NADH-UBIQUINONE OXIDOREDUCTASE CHAIN 5"/>
    <property type="match status" value="1"/>
</dbReference>
<feature type="transmembrane region" description="Helical" evidence="5">
    <location>
        <begin position="458"/>
        <end position="476"/>
    </location>
</feature>
<proteinExistence type="predicted"/>
<dbReference type="InterPro" id="IPR023616">
    <property type="entry name" value="Cyt_c_oxase-like_su1_dom"/>
</dbReference>
<keyword evidence="4 5" id="KW-0472">Membrane</keyword>
<evidence type="ECO:0000256" key="5">
    <source>
        <dbReference type="SAM" id="Phobius"/>
    </source>
</evidence>
<reference evidence="7" key="1">
    <citation type="journal article" date="2015" name="Genome Biol. Evol.">
        <title>Unexpectedly Streamlined Mitochondrial Genome of the Euglenozoan Euglena gracilis.</title>
        <authorList>
            <person name="Dobakova E."/>
            <person name="Flegontov P."/>
            <person name="Skalicky T."/>
            <person name="Lukes J."/>
        </authorList>
    </citation>
    <scope>NUCLEOTIDE SEQUENCE</scope>
</reference>
<geneLocation type="mitochondrion" evidence="7"/>
<feature type="transmembrane region" description="Helical" evidence="5">
    <location>
        <begin position="516"/>
        <end position="539"/>
    </location>
</feature>
<feature type="transmembrane region" description="Helical" evidence="5">
    <location>
        <begin position="225"/>
        <end position="245"/>
    </location>
</feature>
<gene>
    <name evidence="7" type="primary">nad5</name>
</gene>
<feature type="transmembrane region" description="Helical" evidence="5">
    <location>
        <begin position="68"/>
        <end position="93"/>
    </location>
</feature>
<feature type="transmembrane region" description="Helical" evidence="5">
    <location>
        <begin position="318"/>
        <end position="340"/>
    </location>
</feature>
<feature type="transmembrane region" description="Helical" evidence="5">
    <location>
        <begin position="387"/>
        <end position="406"/>
    </location>
</feature>
<feature type="transmembrane region" description="Helical" evidence="5">
    <location>
        <begin position="257"/>
        <end position="280"/>
    </location>
</feature>
<evidence type="ECO:0000259" key="6">
    <source>
        <dbReference type="PROSITE" id="PS50855"/>
    </source>
</evidence>
<dbReference type="Pfam" id="PF00361">
    <property type="entry name" value="Proton_antipo_M"/>
    <property type="match status" value="1"/>
</dbReference>
<evidence type="ECO:0000256" key="1">
    <source>
        <dbReference type="ARBA" id="ARBA00004141"/>
    </source>
</evidence>
<dbReference type="GO" id="GO:0042773">
    <property type="term" value="P:ATP synthesis coupled electron transport"/>
    <property type="evidence" value="ECO:0007669"/>
    <property type="project" value="InterPro"/>
</dbReference>
<dbReference type="GO" id="GO:0004129">
    <property type="term" value="F:cytochrome-c oxidase activity"/>
    <property type="evidence" value="ECO:0007669"/>
    <property type="project" value="InterPro"/>
</dbReference>
<dbReference type="AlphaFoldDB" id="A0A0S2YRR8"/>
<name>A0A0S2YRR8_EUGGR</name>
<sequence>MNNNLQIENYTNKNKIVISPISYIGNNHPYKMYTIINLCISSSLLITNYTIAKTSIFLYLIYIFNNNIYFIIIMLFFVLYPIIFIVLIHPFIIISVNNHLINKANNKGIIINNFIIMLILVLSPIISWYVLYNIIIINIYNNKLIYLLSYNFINYYNYNIDLEIGISIYEMITVILLINVSYMINIYILKYLYKDKNVIRFVCIIMLFTYNMILLIISNDLIMNFIGWEMIGIISLLLISLRKYNTMSIYKFNNNNYNVFFIGLLGLGVILYLIVFYIGLLDLLLSSGSLDIMLHDTYFVVGHFLTVLSLVDLININILYYNSSLAILLLIFINICYWSKSTQLGFQPWLLDAMEGPTPVSALLVFYPMHLAGLYISPFIVFGHPEVYVIAGIILLYNILISYMYYNINNLDIKRIVAYSTCTHISLMIIIRSTLPILFVIINISLLIILVEGSIRGIIGLIIIGMSFIICAWSKSTQLGFYVNYLLSQGYSLGINLFIILINNKIDINRIEATKAGFTGLLLSSGSLDIMLLGCLLYTSHKQFLV</sequence>
<evidence type="ECO:0000256" key="2">
    <source>
        <dbReference type="ARBA" id="ARBA00022692"/>
    </source>
</evidence>
<feature type="transmembrane region" description="Helical" evidence="5">
    <location>
        <begin position="482"/>
        <end position="504"/>
    </location>
</feature>
<evidence type="ECO:0000256" key="4">
    <source>
        <dbReference type="ARBA" id="ARBA00023136"/>
    </source>
</evidence>
<dbReference type="GO" id="GO:0015990">
    <property type="term" value="P:electron transport coupled proton transport"/>
    <property type="evidence" value="ECO:0007669"/>
    <property type="project" value="TreeGrafter"/>
</dbReference>
<accession>A0A0S2YRR8</accession>
<protein>
    <submittedName>
        <fullName evidence="7">NADH dehydrogenase subunit 5</fullName>
    </submittedName>
</protein>
<dbReference type="InterPro" id="IPR003945">
    <property type="entry name" value="NU5C-like"/>
</dbReference>
<feature type="transmembrane region" description="Helical" evidence="5">
    <location>
        <begin position="166"/>
        <end position="189"/>
    </location>
</feature>
<feature type="transmembrane region" description="Helical" evidence="5">
    <location>
        <begin position="360"/>
        <end position="380"/>
    </location>
</feature>
<dbReference type="PRINTS" id="PR01434">
    <property type="entry name" value="NADHDHGNASE5"/>
</dbReference>